<feature type="non-terminal residue" evidence="1">
    <location>
        <position position="1"/>
    </location>
</feature>
<dbReference type="EMBL" id="CAXKWB010012244">
    <property type="protein sequence ID" value="CAL4103882.1"/>
    <property type="molecule type" value="Genomic_DNA"/>
</dbReference>
<keyword evidence="2" id="KW-1185">Reference proteome</keyword>
<gene>
    <name evidence="1" type="ORF">MNOR_LOCUS17671</name>
</gene>
<dbReference type="AlphaFoldDB" id="A0AAV2QY43"/>
<feature type="non-terminal residue" evidence="1">
    <location>
        <position position="111"/>
    </location>
</feature>
<name>A0AAV2QY43_MEGNR</name>
<protein>
    <submittedName>
        <fullName evidence="1">Uncharacterized protein</fullName>
    </submittedName>
</protein>
<comment type="caution">
    <text evidence="1">The sequence shown here is derived from an EMBL/GenBank/DDBJ whole genome shotgun (WGS) entry which is preliminary data.</text>
</comment>
<dbReference type="Proteomes" id="UP001497623">
    <property type="component" value="Unassembled WGS sequence"/>
</dbReference>
<accession>A0AAV2QY43</accession>
<proteinExistence type="predicted"/>
<reference evidence="1 2" key="1">
    <citation type="submission" date="2024-05" db="EMBL/GenBank/DDBJ databases">
        <authorList>
            <person name="Wallberg A."/>
        </authorList>
    </citation>
    <scope>NUCLEOTIDE SEQUENCE [LARGE SCALE GENOMIC DNA]</scope>
</reference>
<evidence type="ECO:0000313" key="1">
    <source>
        <dbReference type="EMBL" id="CAL4103882.1"/>
    </source>
</evidence>
<sequence length="111" mass="12047">GAVIHIQDPGLSPNSSDVKKIENTAINEIKNVSNVRSASFNLHSNQGKESPVSDTLKVNSSLRTISTNNDRNCDISICDSIKDGKWQYAAYLDAIKELTEDLQLSAEGVAE</sequence>
<organism evidence="1 2">
    <name type="scientific">Meganyctiphanes norvegica</name>
    <name type="common">Northern krill</name>
    <name type="synonym">Thysanopoda norvegica</name>
    <dbReference type="NCBI Taxonomy" id="48144"/>
    <lineage>
        <taxon>Eukaryota</taxon>
        <taxon>Metazoa</taxon>
        <taxon>Ecdysozoa</taxon>
        <taxon>Arthropoda</taxon>
        <taxon>Crustacea</taxon>
        <taxon>Multicrustacea</taxon>
        <taxon>Malacostraca</taxon>
        <taxon>Eumalacostraca</taxon>
        <taxon>Eucarida</taxon>
        <taxon>Euphausiacea</taxon>
        <taxon>Euphausiidae</taxon>
        <taxon>Meganyctiphanes</taxon>
    </lineage>
</organism>
<evidence type="ECO:0000313" key="2">
    <source>
        <dbReference type="Proteomes" id="UP001497623"/>
    </source>
</evidence>